<dbReference type="OrthoDB" id="1921870at2759"/>
<evidence type="ECO:0000313" key="2">
    <source>
        <dbReference type="EMBL" id="KAA0041908.1"/>
    </source>
</evidence>
<evidence type="ECO:0000313" key="5">
    <source>
        <dbReference type="Proteomes" id="UP000321947"/>
    </source>
</evidence>
<accession>A0A5A7TGC5</accession>
<dbReference type="Proteomes" id="UP000321393">
    <property type="component" value="Unassembled WGS sequence"/>
</dbReference>
<evidence type="ECO:0000313" key="3">
    <source>
        <dbReference type="EMBL" id="TYK17840.1"/>
    </source>
</evidence>
<comment type="caution">
    <text evidence="2">The sequence shown here is derived from an EMBL/GenBank/DDBJ whole genome shotgun (WGS) entry which is preliminary data.</text>
</comment>
<evidence type="ECO:0008006" key="6">
    <source>
        <dbReference type="Google" id="ProtNLM"/>
    </source>
</evidence>
<dbReference type="EMBL" id="SSTD01007940">
    <property type="protein sequence ID" value="TYK17840.1"/>
    <property type="molecule type" value="Genomic_DNA"/>
</dbReference>
<evidence type="ECO:0000313" key="4">
    <source>
        <dbReference type="Proteomes" id="UP000321393"/>
    </source>
</evidence>
<feature type="region of interest" description="Disordered" evidence="1">
    <location>
        <begin position="36"/>
        <end position="61"/>
    </location>
</feature>
<feature type="compositionally biased region" description="Polar residues" evidence="1">
    <location>
        <begin position="36"/>
        <end position="51"/>
    </location>
</feature>
<evidence type="ECO:0000256" key="1">
    <source>
        <dbReference type="SAM" id="MobiDB-lite"/>
    </source>
</evidence>
<dbReference type="EMBL" id="SSTE01016227">
    <property type="protein sequence ID" value="KAA0041908.1"/>
    <property type="molecule type" value="Genomic_DNA"/>
</dbReference>
<protein>
    <recommendedName>
        <fullName evidence="6">CACTA en-spm transposon protein</fullName>
    </recommendedName>
</protein>
<dbReference type="AlphaFoldDB" id="A0A5A7TGC5"/>
<proteinExistence type="predicted"/>
<reference evidence="4 5" key="1">
    <citation type="submission" date="2019-08" db="EMBL/GenBank/DDBJ databases">
        <title>Draft genome sequences of two oriental melons (Cucumis melo L. var makuwa).</title>
        <authorList>
            <person name="Kwon S.-Y."/>
        </authorList>
    </citation>
    <scope>NUCLEOTIDE SEQUENCE [LARGE SCALE GENOMIC DNA]</scope>
    <source>
        <strain evidence="5">cv. Chang Bougi</strain>
        <strain evidence="4">cv. SW 3</strain>
        <tissue evidence="2">Leaf</tissue>
    </source>
</reference>
<sequence>MFVFYVHKHLSSFPSNFDETDTMFLEFVKDVNNATGGSSSVGDNLESNTRTPDPPTLESPQPLFGDEIYEIVVGRRLSYSKGLGWGLKPKSSKRAIEEQTRKQDMLASEVERIWKFIKDMTQAQQGLTHDT</sequence>
<organism evidence="2 4">
    <name type="scientific">Cucumis melo var. makuwa</name>
    <name type="common">Oriental melon</name>
    <dbReference type="NCBI Taxonomy" id="1194695"/>
    <lineage>
        <taxon>Eukaryota</taxon>
        <taxon>Viridiplantae</taxon>
        <taxon>Streptophyta</taxon>
        <taxon>Embryophyta</taxon>
        <taxon>Tracheophyta</taxon>
        <taxon>Spermatophyta</taxon>
        <taxon>Magnoliopsida</taxon>
        <taxon>eudicotyledons</taxon>
        <taxon>Gunneridae</taxon>
        <taxon>Pentapetalae</taxon>
        <taxon>rosids</taxon>
        <taxon>fabids</taxon>
        <taxon>Cucurbitales</taxon>
        <taxon>Cucurbitaceae</taxon>
        <taxon>Benincaseae</taxon>
        <taxon>Cucumis</taxon>
    </lineage>
</organism>
<dbReference type="Proteomes" id="UP000321947">
    <property type="component" value="Unassembled WGS sequence"/>
</dbReference>
<gene>
    <name evidence="3" type="ORF">E5676_scaffold306G001000</name>
    <name evidence="2" type="ORF">E6C27_scaffold67G003140</name>
</gene>
<name>A0A5A7TGC5_CUCMM</name>